<reference evidence="4 5" key="1">
    <citation type="submission" date="2014-07" db="EMBL/GenBank/DDBJ databases">
        <title>Methanogenic archaea and the global carbon cycle.</title>
        <authorList>
            <person name="Henriksen J.R."/>
            <person name="Luke J."/>
            <person name="Reinhart S."/>
            <person name="Benedict M.N."/>
            <person name="Youngblut N.D."/>
            <person name="Metcalf M.E."/>
            <person name="Whitaker R.J."/>
            <person name="Metcalf W.W."/>
        </authorList>
    </citation>
    <scope>NUCLEOTIDE SEQUENCE [LARGE SCALE GENOMIC DNA]</scope>
    <source>
        <strain evidence="4 5">HB-1</strain>
    </source>
</reference>
<dbReference type="Proteomes" id="UP000033101">
    <property type="component" value="Chromosome"/>
</dbReference>
<dbReference type="Pfam" id="PF00072">
    <property type="entry name" value="Response_reg"/>
    <property type="match status" value="1"/>
</dbReference>
<name>A0A0E3SET9_9EURY</name>
<dbReference type="AlphaFoldDB" id="A0A0E3SET9"/>
<dbReference type="InterPro" id="IPR001789">
    <property type="entry name" value="Sig_transdc_resp-reg_receiver"/>
</dbReference>
<dbReference type="PANTHER" id="PTHR43228:SF6">
    <property type="entry name" value="RESPONSE REGULATOR RECEIVER"/>
    <property type="match status" value="1"/>
</dbReference>
<dbReference type="InterPro" id="IPR052048">
    <property type="entry name" value="ST_Response_Regulator"/>
</dbReference>
<dbReference type="HOGENOM" id="CLU_000445_69_11_2"/>
<gene>
    <name evidence="4" type="ORF">MSHOH_2229</name>
</gene>
<dbReference type="SUPFAM" id="SSF52172">
    <property type="entry name" value="CheY-like"/>
    <property type="match status" value="1"/>
</dbReference>
<dbReference type="InterPro" id="IPR008327">
    <property type="entry name" value="Sig_transdc_resp-reg_antiterm"/>
</dbReference>
<dbReference type="GO" id="GO:0000160">
    <property type="term" value="P:phosphorelay signal transduction system"/>
    <property type="evidence" value="ECO:0007669"/>
    <property type="project" value="InterPro"/>
</dbReference>
<dbReference type="PROSITE" id="PS50110">
    <property type="entry name" value="RESPONSE_REGULATORY"/>
    <property type="match status" value="1"/>
</dbReference>
<dbReference type="PANTHER" id="PTHR43228">
    <property type="entry name" value="TWO-COMPONENT RESPONSE REGULATOR"/>
    <property type="match status" value="1"/>
</dbReference>
<dbReference type="InterPro" id="IPR011006">
    <property type="entry name" value="CheY-like_superfamily"/>
</dbReference>
<evidence type="ECO:0000313" key="5">
    <source>
        <dbReference type="Proteomes" id="UP000033101"/>
    </source>
</evidence>
<keyword evidence="1" id="KW-0597">Phosphoprotein</keyword>
<feature type="modified residue" description="4-aspartylphosphate" evidence="1">
    <location>
        <position position="55"/>
    </location>
</feature>
<organism evidence="4 5">
    <name type="scientific">Methanosarcina horonobensis HB-1 = JCM 15518</name>
    <dbReference type="NCBI Taxonomy" id="1434110"/>
    <lineage>
        <taxon>Archaea</taxon>
        <taxon>Methanobacteriati</taxon>
        <taxon>Methanobacteriota</taxon>
        <taxon>Stenosarchaea group</taxon>
        <taxon>Methanomicrobia</taxon>
        <taxon>Methanosarcinales</taxon>
        <taxon>Methanosarcinaceae</taxon>
        <taxon>Methanosarcina</taxon>
    </lineage>
</organism>
<evidence type="ECO:0000256" key="2">
    <source>
        <dbReference type="SAM" id="MobiDB-lite"/>
    </source>
</evidence>
<dbReference type="Gene3D" id="3.40.50.2300">
    <property type="match status" value="1"/>
</dbReference>
<dbReference type="GeneID" id="24831482"/>
<dbReference type="RefSeq" id="WP_048139884.1">
    <property type="nucleotide sequence ID" value="NZ_BBCW01000069.1"/>
</dbReference>
<dbReference type="STRING" id="1434110.MSHOH_2229"/>
<dbReference type="PATRIC" id="fig|1434110.4.peg.2843"/>
<dbReference type="PIRSF" id="PIRSF036382">
    <property type="entry name" value="RR_antiterm"/>
    <property type="match status" value="1"/>
</dbReference>
<dbReference type="KEGG" id="mhor:MSHOH_2229"/>
<evidence type="ECO:0000259" key="3">
    <source>
        <dbReference type="PROSITE" id="PS50110"/>
    </source>
</evidence>
<dbReference type="SMART" id="SM00448">
    <property type="entry name" value="REC"/>
    <property type="match status" value="1"/>
</dbReference>
<sequence length="176" mass="19892">MPEGRILIVEDEHIVAMGIKRMLKNMGYTLAGVASSGEDAINKAESTFPDLVLMDIMLKGEMNGIEAAKEIKERLGIPVVYLTACSESKIVEHAWRTGPLGYIVKPFDEKDLQKSIDVALRRQRMEKKELEKGSDNSESSLEKPAKVSEKTLDKCERKFRKVHEPIEYAERSQNLK</sequence>
<dbReference type="EMBL" id="CP009516">
    <property type="protein sequence ID" value="AKB78712.1"/>
    <property type="molecule type" value="Genomic_DNA"/>
</dbReference>
<keyword evidence="5" id="KW-1185">Reference proteome</keyword>
<accession>A0A0E3SET9</accession>
<protein>
    <submittedName>
        <fullName evidence="4">Response regulator receiver</fullName>
    </submittedName>
</protein>
<proteinExistence type="predicted"/>
<feature type="region of interest" description="Disordered" evidence="2">
    <location>
        <begin position="127"/>
        <end position="151"/>
    </location>
</feature>
<feature type="domain" description="Response regulatory" evidence="3">
    <location>
        <begin position="5"/>
        <end position="120"/>
    </location>
</feature>
<dbReference type="CDD" id="cd17534">
    <property type="entry name" value="REC_DC-like"/>
    <property type="match status" value="1"/>
</dbReference>
<evidence type="ECO:0000256" key="1">
    <source>
        <dbReference type="PROSITE-ProRule" id="PRU00169"/>
    </source>
</evidence>
<dbReference type="OrthoDB" id="2830at2157"/>
<evidence type="ECO:0000313" key="4">
    <source>
        <dbReference type="EMBL" id="AKB78712.1"/>
    </source>
</evidence>